<evidence type="ECO:0000313" key="11">
    <source>
        <dbReference type="Proteomes" id="UP000277580"/>
    </source>
</evidence>
<evidence type="ECO:0000256" key="3">
    <source>
        <dbReference type="ARBA" id="ARBA00007282"/>
    </source>
</evidence>
<evidence type="ECO:0000256" key="5">
    <source>
        <dbReference type="ARBA" id="ARBA00022692"/>
    </source>
</evidence>
<evidence type="ECO:0000256" key="6">
    <source>
        <dbReference type="ARBA" id="ARBA00022989"/>
    </source>
</evidence>
<evidence type="ECO:0000256" key="2">
    <source>
        <dbReference type="ARBA" id="ARBA00005179"/>
    </source>
</evidence>
<dbReference type="InParanoid" id="A0A3N4L6P8"/>
<dbReference type="GO" id="GO:0006629">
    <property type="term" value="P:lipid metabolic process"/>
    <property type="evidence" value="ECO:0007669"/>
    <property type="project" value="InterPro"/>
</dbReference>
<dbReference type="OrthoDB" id="1077582at2759"/>
<evidence type="ECO:0000256" key="1">
    <source>
        <dbReference type="ARBA" id="ARBA00004141"/>
    </source>
</evidence>
<evidence type="ECO:0000259" key="9">
    <source>
        <dbReference type="Pfam" id="PF13813"/>
    </source>
</evidence>
<gene>
    <name evidence="10" type="ORF">P167DRAFT_499219</name>
</gene>
<reference evidence="10 11" key="1">
    <citation type="journal article" date="2018" name="Nat. Ecol. Evol.">
        <title>Pezizomycetes genomes reveal the molecular basis of ectomycorrhizal truffle lifestyle.</title>
        <authorList>
            <person name="Murat C."/>
            <person name="Payen T."/>
            <person name="Noel B."/>
            <person name="Kuo A."/>
            <person name="Morin E."/>
            <person name="Chen J."/>
            <person name="Kohler A."/>
            <person name="Krizsan K."/>
            <person name="Balestrini R."/>
            <person name="Da Silva C."/>
            <person name="Montanini B."/>
            <person name="Hainaut M."/>
            <person name="Levati E."/>
            <person name="Barry K.W."/>
            <person name="Belfiori B."/>
            <person name="Cichocki N."/>
            <person name="Clum A."/>
            <person name="Dockter R.B."/>
            <person name="Fauchery L."/>
            <person name="Guy J."/>
            <person name="Iotti M."/>
            <person name="Le Tacon F."/>
            <person name="Lindquist E.A."/>
            <person name="Lipzen A."/>
            <person name="Malagnac F."/>
            <person name="Mello A."/>
            <person name="Molinier V."/>
            <person name="Miyauchi S."/>
            <person name="Poulain J."/>
            <person name="Riccioni C."/>
            <person name="Rubini A."/>
            <person name="Sitrit Y."/>
            <person name="Splivallo R."/>
            <person name="Traeger S."/>
            <person name="Wang M."/>
            <person name="Zifcakova L."/>
            <person name="Wipf D."/>
            <person name="Zambonelli A."/>
            <person name="Paolocci F."/>
            <person name="Nowrousian M."/>
            <person name="Ottonello S."/>
            <person name="Baldrian P."/>
            <person name="Spatafora J.W."/>
            <person name="Henrissat B."/>
            <person name="Nagy L.G."/>
            <person name="Aury J.M."/>
            <person name="Wincker P."/>
            <person name="Grigoriev I.V."/>
            <person name="Bonfante P."/>
            <person name="Martin F.M."/>
        </authorList>
    </citation>
    <scope>NUCLEOTIDE SEQUENCE [LARGE SCALE GENOMIC DNA]</scope>
    <source>
        <strain evidence="10 11">CCBAS932</strain>
    </source>
</reference>
<keyword evidence="4" id="KW-0808">Transferase</keyword>
<protein>
    <recommendedName>
        <fullName evidence="9">Wax synthase domain-containing protein</fullName>
    </recommendedName>
</protein>
<dbReference type="GO" id="GO:0016020">
    <property type="term" value="C:membrane"/>
    <property type="evidence" value="ECO:0007669"/>
    <property type="project" value="UniProtKB-SubCell"/>
</dbReference>
<feature type="domain" description="Wax synthase" evidence="9">
    <location>
        <begin position="224"/>
        <end position="310"/>
    </location>
</feature>
<comment type="pathway">
    <text evidence="2">Secondary metabolite biosynthesis.</text>
</comment>
<feature type="transmembrane region" description="Helical" evidence="8">
    <location>
        <begin position="184"/>
        <end position="202"/>
    </location>
</feature>
<dbReference type="EMBL" id="ML119106">
    <property type="protein sequence ID" value="RPB17458.1"/>
    <property type="molecule type" value="Genomic_DNA"/>
</dbReference>
<keyword evidence="6 8" id="KW-1133">Transmembrane helix</keyword>
<feature type="transmembrane region" description="Helical" evidence="8">
    <location>
        <begin position="272"/>
        <end position="295"/>
    </location>
</feature>
<evidence type="ECO:0000256" key="8">
    <source>
        <dbReference type="SAM" id="Phobius"/>
    </source>
</evidence>
<evidence type="ECO:0000256" key="7">
    <source>
        <dbReference type="ARBA" id="ARBA00023136"/>
    </source>
</evidence>
<dbReference type="AlphaFoldDB" id="A0A3N4L6P8"/>
<comment type="similarity">
    <text evidence="3">Belongs to the wax synthase family.</text>
</comment>
<sequence>MTLISPITAFLILPGLQILSLWSPPFPGRSIVFVSAIVACAVILHSEKVSDDPQITYGLGMAWPSYLATIDRLLFSVPEAAFWRVGEKPGEALEYGMFGWKKLKWGAAQIFNPRGIHWNYQVKGIARTEGKREYRSKKAFVKSHVIQFVQLCLGYDILHSFLVSQHRHVGSIGGDYTPLSDHPFIWSFATTAAAAYVMFCGIQLNHLLTSITFVGLGLSRPEDWPPLYGNIWDAFTVRRVWGCFWHKLIRRTLSSYAKFAVRTLRLTDETGAIVHLILTFTLSGIFHALPLRVMLGPDHHGLPLGTIFFFASQSIAILFEEAVVSWYVRATGGLAEVRVWHKVVGFLWTTMWLYWSLPFFLDDMFASGMMDASTIPFSVARAVAGACGFTLKS</sequence>
<feature type="transmembrane region" description="Helical" evidence="8">
    <location>
        <begin position="340"/>
        <end position="361"/>
    </location>
</feature>
<dbReference type="Proteomes" id="UP000277580">
    <property type="component" value="Unassembled WGS sequence"/>
</dbReference>
<name>A0A3N4L6P8_9PEZI</name>
<keyword evidence="11" id="KW-1185">Reference proteome</keyword>
<dbReference type="PANTHER" id="PTHR31595:SF57">
    <property type="entry name" value="OS04G0481900 PROTEIN"/>
    <property type="match status" value="1"/>
</dbReference>
<evidence type="ECO:0000256" key="4">
    <source>
        <dbReference type="ARBA" id="ARBA00022679"/>
    </source>
</evidence>
<proteinExistence type="inferred from homology"/>
<evidence type="ECO:0000313" key="10">
    <source>
        <dbReference type="EMBL" id="RPB17458.1"/>
    </source>
</evidence>
<feature type="transmembrane region" description="Helical" evidence="8">
    <location>
        <begin position="307"/>
        <end position="328"/>
    </location>
</feature>
<comment type="subcellular location">
    <subcellularLocation>
        <location evidence="1">Membrane</location>
        <topology evidence="1">Multi-pass membrane protein</topology>
    </subcellularLocation>
</comment>
<dbReference type="InterPro" id="IPR044851">
    <property type="entry name" value="Wax_synthase"/>
</dbReference>
<dbReference type="STRING" id="1392247.A0A3N4L6P8"/>
<dbReference type="Pfam" id="PF13813">
    <property type="entry name" value="MBOAT_2"/>
    <property type="match status" value="1"/>
</dbReference>
<keyword evidence="5 8" id="KW-0812">Transmembrane</keyword>
<dbReference type="PANTHER" id="PTHR31595">
    <property type="entry name" value="LONG-CHAIN-ALCOHOL O-FATTY-ACYLTRANSFERASE 3-RELATED"/>
    <property type="match status" value="1"/>
</dbReference>
<dbReference type="InterPro" id="IPR032805">
    <property type="entry name" value="Wax_synthase_dom"/>
</dbReference>
<accession>A0A3N4L6P8</accession>
<dbReference type="GO" id="GO:0008374">
    <property type="term" value="F:O-acyltransferase activity"/>
    <property type="evidence" value="ECO:0007669"/>
    <property type="project" value="InterPro"/>
</dbReference>
<organism evidence="10 11">
    <name type="scientific">Morchella conica CCBAS932</name>
    <dbReference type="NCBI Taxonomy" id="1392247"/>
    <lineage>
        <taxon>Eukaryota</taxon>
        <taxon>Fungi</taxon>
        <taxon>Dikarya</taxon>
        <taxon>Ascomycota</taxon>
        <taxon>Pezizomycotina</taxon>
        <taxon>Pezizomycetes</taxon>
        <taxon>Pezizales</taxon>
        <taxon>Morchellaceae</taxon>
        <taxon>Morchella</taxon>
    </lineage>
</organism>
<keyword evidence="7 8" id="KW-0472">Membrane</keyword>